<evidence type="ECO:0000313" key="2">
    <source>
        <dbReference type="EMBL" id="PFG18653.1"/>
    </source>
</evidence>
<dbReference type="Gene3D" id="3.40.50.2000">
    <property type="entry name" value="Glycogen Phosphorylase B"/>
    <property type="match status" value="1"/>
</dbReference>
<proteinExistence type="predicted"/>
<dbReference type="InterPro" id="IPR055259">
    <property type="entry name" value="YkvP/CgeB_Glyco_trans-like"/>
</dbReference>
<gene>
    <name evidence="2" type="ORF">ATL40_0196</name>
</gene>
<dbReference type="AlphaFoldDB" id="A0A2A9CW74"/>
<dbReference type="EMBL" id="PDJD01000001">
    <property type="protein sequence ID" value="PFG18653.1"/>
    <property type="molecule type" value="Genomic_DNA"/>
</dbReference>
<dbReference type="Pfam" id="PF13524">
    <property type="entry name" value="Glyco_trans_1_2"/>
    <property type="match status" value="1"/>
</dbReference>
<reference evidence="2 3" key="1">
    <citation type="submission" date="2017-10" db="EMBL/GenBank/DDBJ databases">
        <title>Sequencing the genomes of 1000 actinobacteria strains.</title>
        <authorList>
            <person name="Klenk H.-P."/>
        </authorList>
    </citation>
    <scope>NUCLEOTIDE SEQUENCE [LARGE SCALE GENOMIC DNA]</scope>
    <source>
        <strain evidence="2 3">DSM 21801</strain>
    </source>
</reference>
<dbReference type="CDD" id="cd00761">
    <property type="entry name" value="Glyco_tranf_GTA_type"/>
    <property type="match status" value="1"/>
</dbReference>
<evidence type="ECO:0000259" key="1">
    <source>
        <dbReference type="Pfam" id="PF13524"/>
    </source>
</evidence>
<sequence>MKSGVRAANVRDARRALWHLRAGGVPQVKEFLRRRDAAGRRGAAVRVRRNRRGVATVEVEPWDLPPSPQRRSDLRVGVILDDFSRLAFGFEWTQVPVTPETWREVTASGIDLLFVESAWHGNQDAWQYQLTGSKAPSAALRELVAHCRDAGVPTVFWNKEDPTHFADFLETARLFDQVFTTDGDRVPEYRQALGHDRVGVLPFAAQPAVHNPIRRARVHQERDIAFAGMYFSHTHAERREQMDLLLGAALDVSPQMEHGLEIYSRQLGGDERYQFPPPLDSRVIGSLPYAKMLAVYRDYKVFLNVNTVTSSPTMCARRIFEISASGTPVVSTPSAAIGRVFPQDEVAQVEDRDEAGNTLRALVRNPELRDRMVHRAQRRIWDAHTYAHRVDDVLESVGLDAHAVTRARPRVTALVSSIRPHQLDHVVEMVSRQQDVDVQLAFLAHGWDVDEGDLRARAREAGIGAVSVLRGDVDTPLGVCLNRLVTAADGDYVAKMDDDDLYGPRYLADAVHALTYSRAQVVGKQAHYVHFLGEDVLALRFKEREHRFTHFVMGPTIVATRGTVSEVRFPDRTLGEDTGFLERVTNGGGRIYSADRFGFAQVRGGSPHTWNASDMEMLAQSDVVMAGMSEEHVHA</sequence>
<protein>
    <submittedName>
        <fullName evidence="2">Spore maturation protein CgeB</fullName>
    </submittedName>
</protein>
<keyword evidence="3" id="KW-1185">Reference proteome</keyword>
<dbReference type="SUPFAM" id="SSF53448">
    <property type="entry name" value="Nucleotide-diphospho-sugar transferases"/>
    <property type="match status" value="1"/>
</dbReference>
<name>A0A2A9CW74_9MICO</name>
<dbReference type="Gene3D" id="3.90.550.10">
    <property type="entry name" value="Spore Coat Polysaccharide Biosynthesis Protein SpsA, Chain A"/>
    <property type="match status" value="1"/>
</dbReference>
<evidence type="ECO:0000313" key="3">
    <source>
        <dbReference type="Proteomes" id="UP000224915"/>
    </source>
</evidence>
<organism evidence="2 3">
    <name type="scientific">Serinibacter salmoneus</name>
    <dbReference type="NCBI Taxonomy" id="556530"/>
    <lineage>
        <taxon>Bacteria</taxon>
        <taxon>Bacillati</taxon>
        <taxon>Actinomycetota</taxon>
        <taxon>Actinomycetes</taxon>
        <taxon>Micrococcales</taxon>
        <taxon>Beutenbergiaceae</taxon>
        <taxon>Serinibacter</taxon>
    </lineage>
</organism>
<dbReference type="SUPFAM" id="SSF53756">
    <property type="entry name" value="UDP-Glycosyltransferase/glycogen phosphorylase"/>
    <property type="match status" value="1"/>
</dbReference>
<comment type="caution">
    <text evidence="2">The sequence shown here is derived from an EMBL/GenBank/DDBJ whole genome shotgun (WGS) entry which is preliminary data.</text>
</comment>
<feature type="domain" description="Spore protein YkvP/CgeB glycosyl transferase-like" evidence="1">
    <location>
        <begin position="276"/>
        <end position="394"/>
    </location>
</feature>
<accession>A0A2A9CW74</accession>
<dbReference type="InterPro" id="IPR029044">
    <property type="entry name" value="Nucleotide-diphossugar_trans"/>
</dbReference>
<dbReference type="Proteomes" id="UP000224915">
    <property type="component" value="Unassembled WGS sequence"/>
</dbReference>